<evidence type="ECO:0000256" key="7">
    <source>
        <dbReference type="ARBA" id="ARBA00023315"/>
    </source>
</evidence>
<evidence type="ECO:0000313" key="13">
    <source>
        <dbReference type="EMBL" id="QLI73358.1"/>
    </source>
</evidence>
<dbReference type="InterPro" id="IPR001227">
    <property type="entry name" value="Ac_transferase_dom_sf"/>
</dbReference>
<dbReference type="InterPro" id="IPR020807">
    <property type="entry name" value="PKS_DH"/>
</dbReference>
<feature type="domain" description="Ketosynthase family 3 (KS3)" evidence="11">
    <location>
        <begin position="18"/>
        <end position="453"/>
    </location>
</feature>
<dbReference type="InterPro" id="IPR050091">
    <property type="entry name" value="PKS_NRPS_Biosynth_Enz"/>
</dbReference>
<dbReference type="PROSITE" id="PS00606">
    <property type="entry name" value="KS3_1"/>
    <property type="match status" value="1"/>
</dbReference>
<dbReference type="Pfam" id="PF23114">
    <property type="entry name" value="NAD-bd_HRPKS_sdrA"/>
    <property type="match status" value="1"/>
</dbReference>
<dbReference type="EMBL" id="CP058937">
    <property type="protein sequence ID" value="QLI73358.1"/>
    <property type="molecule type" value="Genomic_DNA"/>
</dbReference>
<organism evidence="13 14">
    <name type="scientific">Metarhizium brunneum</name>
    <dbReference type="NCBI Taxonomy" id="500148"/>
    <lineage>
        <taxon>Eukaryota</taxon>
        <taxon>Fungi</taxon>
        <taxon>Dikarya</taxon>
        <taxon>Ascomycota</taxon>
        <taxon>Pezizomycotina</taxon>
        <taxon>Sordariomycetes</taxon>
        <taxon>Hypocreomycetidae</taxon>
        <taxon>Hypocreales</taxon>
        <taxon>Clavicipitaceae</taxon>
        <taxon>Metarhizium</taxon>
    </lineage>
</organism>
<evidence type="ECO:0000256" key="6">
    <source>
        <dbReference type="ARBA" id="ARBA00023268"/>
    </source>
</evidence>
<dbReference type="Pfam" id="PF00698">
    <property type="entry name" value="Acyl_transf_1"/>
    <property type="match status" value="1"/>
</dbReference>
<dbReference type="InterPro" id="IPR016039">
    <property type="entry name" value="Thiolase-like"/>
</dbReference>
<reference evidence="13 14" key="1">
    <citation type="submission" date="2020-07" db="EMBL/GenBank/DDBJ databases">
        <title>Telomere length de novo assembly of all 7 chromosomes of the fungus, Metarhizium brunneum, using a novel assembly pipeline.</title>
        <authorList>
            <person name="Saud z."/>
            <person name="Kortsinoglou A."/>
            <person name="Kouvelis V.N."/>
            <person name="Butt T.M."/>
        </authorList>
    </citation>
    <scope>NUCLEOTIDE SEQUENCE [LARGE SCALE GENOMIC DNA]</scope>
    <source>
        <strain evidence="13 14">4556</strain>
    </source>
</reference>
<dbReference type="GO" id="GO:0030639">
    <property type="term" value="P:polyketide biosynthetic process"/>
    <property type="evidence" value="ECO:0007669"/>
    <property type="project" value="UniProtKB-ARBA"/>
</dbReference>
<dbReference type="Gene3D" id="3.30.70.3290">
    <property type="match status" value="1"/>
</dbReference>
<dbReference type="Gene3D" id="3.40.366.10">
    <property type="entry name" value="Malonyl-Coenzyme A Acyl Carrier Protein, domain 2"/>
    <property type="match status" value="1"/>
</dbReference>
<dbReference type="InterPro" id="IPR036736">
    <property type="entry name" value="ACP-like_sf"/>
</dbReference>
<dbReference type="GO" id="GO:0031177">
    <property type="term" value="F:phosphopantetheine binding"/>
    <property type="evidence" value="ECO:0007669"/>
    <property type="project" value="InterPro"/>
</dbReference>
<dbReference type="InterPro" id="IPR032821">
    <property type="entry name" value="PKS_assoc"/>
</dbReference>
<dbReference type="InterPro" id="IPR036291">
    <property type="entry name" value="NAD(P)-bd_dom_sf"/>
</dbReference>
<dbReference type="PROSITE" id="PS50075">
    <property type="entry name" value="CARRIER"/>
    <property type="match status" value="1"/>
</dbReference>
<dbReference type="Pfam" id="PF13602">
    <property type="entry name" value="ADH_zinc_N_2"/>
    <property type="match status" value="1"/>
</dbReference>
<dbReference type="InterPro" id="IPR001584">
    <property type="entry name" value="Integrase_cat-core"/>
</dbReference>
<evidence type="ECO:0000256" key="2">
    <source>
        <dbReference type="ARBA" id="ARBA00022553"/>
    </source>
</evidence>
<dbReference type="CDD" id="cd02440">
    <property type="entry name" value="AdoMet_MTases"/>
    <property type="match status" value="1"/>
</dbReference>
<evidence type="ECO:0000259" key="12">
    <source>
        <dbReference type="PROSITE" id="PS52019"/>
    </source>
</evidence>
<dbReference type="SMART" id="SM00823">
    <property type="entry name" value="PKS_PP"/>
    <property type="match status" value="1"/>
</dbReference>
<dbReference type="SUPFAM" id="SSF51735">
    <property type="entry name" value="NAD(P)-binding Rossmann-fold domains"/>
    <property type="match status" value="2"/>
</dbReference>
<dbReference type="Gene3D" id="3.90.180.10">
    <property type="entry name" value="Medium-chain alcohol dehydrogenases, catalytic domain"/>
    <property type="match status" value="1"/>
</dbReference>
<dbReference type="InterPro" id="IPR036397">
    <property type="entry name" value="RNaseH_sf"/>
</dbReference>
<evidence type="ECO:0000259" key="9">
    <source>
        <dbReference type="PROSITE" id="PS50075"/>
    </source>
</evidence>
<dbReference type="InterPro" id="IPR016036">
    <property type="entry name" value="Malonyl_transacylase_ACP-bd"/>
</dbReference>
<keyword evidence="6" id="KW-0511">Multifunctional enzyme</keyword>
<dbReference type="SUPFAM" id="SSF53335">
    <property type="entry name" value="S-adenosyl-L-methionine-dependent methyltransferases"/>
    <property type="match status" value="1"/>
</dbReference>
<dbReference type="SMART" id="SM00826">
    <property type="entry name" value="PKS_DH"/>
    <property type="match status" value="1"/>
</dbReference>
<gene>
    <name evidence="13" type="primary">gloL_3</name>
    <name evidence="13" type="ORF">G6M90_00g093860</name>
</gene>
<evidence type="ECO:0000313" key="14">
    <source>
        <dbReference type="Proteomes" id="UP000510686"/>
    </source>
</evidence>
<dbReference type="SMART" id="SM00827">
    <property type="entry name" value="PKS_AT"/>
    <property type="match status" value="1"/>
</dbReference>
<feature type="domain" description="Carrier" evidence="9">
    <location>
        <begin position="2397"/>
        <end position="2474"/>
    </location>
</feature>
<dbReference type="GO" id="GO:0006633">
    <property type="term" value="P:fatty acid biosynthetic process"/>
    <property type="evidence" value="ECO:0007669"/>
    <property type="project" value="InterPro"/>
</dbReference>
<dbReference type="Gene3D" id="3.40.47.10">
    <property type="match status" value="1"/>
</dbReference>
<feature type="active site" description="Proton acceptor; for dehydratase activity" evidence="8">
    <location>
        <position position="950"/>
    </location>
</feature>
<keyword evidence="4" id="KW-0521">NADP</keyword>
<dbReference type="Gene3D" id="1.10.1200.10">
    <property type="entry name" value="ACP-like"/>
    <property type="match status" value="1"/>
</dbReference>
<feature type="active site" description="Proton donor; for dehydratase activity" evidence="8">
    <location>
        <position position="1117"/>
    </location>
</feature>
<dbReference type="PANTHER" id="PTHR43775:SF37">
    <property type="entry name" value="SI:DKEY-61P9.11"/>
    <property type="match status" value="1"/>
</dbReference>
<dbReference type="Pfam" id="PF08659">
    <property type="entry name" value="KR"/>
    <property type="match status" value="1"/>
</dbReference>
<dbReference type="InterPro" id="IPR049552">
    <property type="entry name" value="PKS_DH_N"/>
</dbReference>
<evidence type="ECO:0000256" key="4">
    <source>
        <dbReference type="ARBA" id="ARBA00022857"/>
    </source>
</evidence>
<dbReference type="CDD" id="cd00833">
    <property type="entry name" value="PKS"/>
    <property type="match status" value="1"/>
</dbReference>
<dbReference type="InterPro" id="IPR018201">
    <property type="entry name" value="Ketoacyl_synth_AS"/>
</dbReference>
<dbReference type="InterPro" id="IPR016035">
    <property type="entry name" value="Acyl_Trfase/lysoPLipase"/>
</dbReference>
<evidence type="ECO:0000256" key="3">
    <source>
        <dbReference type="ARBA" id="ARBA00022679"/>
    </source>
</evidence>
<dbReference type="InterPro" id="IPR049900">
    <property type="entry name" value="PKS_mFAS_DH"/>
</dbReference>
<dbReference type="Gene3D" id="3.10.129.110">
    <property type="entry name" value="Polyketide synthase dehydratase"/>
    <property type="match status" value="1"/>
</dbReference>
<dbReference type="PROSITE" id="PS52004">
    <property type="entry name" value="KS3_2"/>
    <property type="match status" value="1"/>
</dbReference>
<dbReference type="GeneID" id="26246364"/>
<dbReference type="InterPro" id="IPR020843">
    <property type="entry name" value="ER"/>
</dbReference>
<dbReference type="Pfam" id="PF21089">
    <property type="entry name" value="PKS_DH_N"/>
    <property type="match status" value="1"/>
</dbReference>
<dbReference type="InterPro" id="IPR029063">
    <property type="entry name" value="SAM-dependent_MTases_sf"/>
</dbReference>
<feature type="region of interest" description="C-terminal hotdog fold" evidence="8">
    <location>
        <begin position="1056"/>
        <end position="1196"/>
    </location>
</feature>
<evidence type="ECO:0000256" key="5">
    <source>
        <dbReference type="ARBA" id="ARBA00023002"/>
    </source>
</evidence>
<dbReference type="SUPFAM" id="SSF55048">
    <property type="entry name" value="Probable ACP-binding domain of malonyl-CoA ACP transacylase"/>
    <property type="match status" value="1"/>
</dbReference>
<dbReference type="GO" id="GO:0004312">
    <property type="term" value="F:fatty acid synthase activity"/>
    <property type="evidence" value="ECO:0007669"/>
    <property type="project" value="TreeGrafter"/>
</dbReference>
<dbReference type="PANTHER" id="PTHR43775">
    <property type="entry name" value="FATTY ACID SYNTHASE"/>
    <property type="match status" value="1"/>
</dbReference>
<dbReference type="InterPro" id="IPR013154">
    <property type="entry name" value="ADH-like_N"/>
</dbReference>
<sequence length="2609" mass="285618">MFSGCPNGSLDHSTPGDEYLVAVCGIGVRLPGRIRNTRDFWDLLINGKDAIGPVPETRYNVDSFDDSLGGKEIVKSKCGYFLDEDFTRLDTSLTSMTRQEVERCDPQQRQLLEVTKEALDDAGEINYRGQPIGCFVGAYTDDWLHMAAKETQHKGGYILTGSQDYMLSNRLSYEHDLKGPSMTIKTACSAALVALHEACRSIRNGDAISAVVATSSVILTTVVTTAFGLDGILSPDASCKTFDARADGFGRAEAVSAIYIKPVSTALRDGNPIRAVIRGTGTNSDGKSHGLTNPTAESQAALIRKVYKDVGLDPCQTAYIECHGTGTAVGDVVETTAVGSIFGDRGVYIGSVKPNVGHSEGASGLNGLIKAILALEHRIIPPNIKFVQPNPKTLAPQTRLDLADVDNCRPVPFTARGLQVPIRPTAFPSDRAERISINSFGLGGTNAHVIVESYRGYASQRERPQSSPGLFLLSAHTELSLKGQLARYKQFLQQSDPLNHRNVGYTLATRREKLPYRGYTVLDDGRFTDAPSIVKSPISPPNLYLIFSGQGAQWAGMGKALMDSDALFKADIETMEKTLQALSPAPDWSLQNEFLKPPQHTRLGAAEISQPVCTALQVALFNKFARAGIEPTAAVGHSSGEIAAAYASGAISMQAAIVIAYYRGHVMRLGKAKGAMAAVGLGPRELSRFIVNGVQIACENSPMSTTLSGDRPKILDTVSLIRSELPEVPVKLLNVDIAYHSHQMESLAKEYEELLSRGLVTLGEWHYTATSLFISSVTGHAVSPYHAFNPKYWVQNLISTVRFSAAVSKLMELKGDGTMLEVGPHSTLAGPVRQICAGAGRHCSYASAVMRGESSAASILSAFGRLFQEGVPFDLAALYPTSAKAISGLPEYSWDHSNSFWYESRLARDWRKRSHPHHCLLGSRTLESPDLEPQWRNILSLEQEPWLMDHKVDQDVVFPLACYVAMAGEAVRQMTGEAGYSIRHAVARVAMVLTDTRDTEIITTLHPHRLTDSDSSSWFTFSICSYNGANWIKHVEGQVRPLRRIPCSTLEQEELPRKVAASRLYEALGVQGINLGPEFRGLGGISTSVSTSLASANIAVPSKDDRKAFTMHPLVIDACIQLFIVAQVKGLCRDITQLVPVQVESLDIFPHGDRMTALAWESVAESREVIEATADGEMALRLSGLRLESVGGGPTKNDVHAAARLEWLPDADFVKAKQLIKTPPASRNHGHVLEEMALLCILDSAERLEKLPPARPHFAKLRRWLQLVVREATTSNNPLVPNFASYFGISREERRVMITNRHDALVGTTRDALARGLKLIHDNCERIFKGEEDTIDILMTDGVLTKIYDAVSFDYGNLVRIMSCTRPKLRILEVGAGTGGTTEHILRNMLHQGGLPQYSAYTFTDVSAGFFPQAKDRFSHAPNMEYMVFDITRDPIEQGFTPATYDLIIAANVVHATPSLEESLRNLNKLLKPGGVLLLSELYTQSRSPGYVFGHFEGWWLGENDGRTNEPFVDPSRWHEELLASGFTGIEEVIHDEEAPYALSMTIVSKRMSEELPQERMVSLVTCEPQGVVARSLIEALQQIEFVTTIFEMGEELPTGQDVIMCVDLEKCFFQDIGEESFQKFQNTLKCLSTAQNLLWLTNPAQINCIDPRAAQSIGVARTIRAELGLKYHTLEIKKCEAEFAELVLQVLLKIRRQDDEDNLEPDREFVVEKGIVYVGRYHPFLLQKELVRLSTPEDANTLVALESGNPSAIEALHWVKKELPRILPPGAVEIEVKSVGINFRDVLIASGVYNPRGATPRALGLDASGVISAIGSNVRGFEPGDRVLALTPNGCFGTKVVVNSKLVAKMPEGMKFEAAATIPAVFHTAIKTLLDMGNLKGGQSVLIHSACGGLGMAAIQVCNMVGAKIYATVGSDEKLNHLVDKEGIPRARIFSSRDESFMNGIMKATNNRGVDLVLNSLSGNLLHASWKCVAEFGIMIEVGKRDLLGHGQLDMHPFLGNRQYACFDGLELARKRPDQVSDTLNRFLAEYQNGRLKAIPKMSCFRAKDVVDAFRHLQNGSHMGKVVVSMALGDIENEAEAWAKPIEFDSKATYLLVGGLGGLGRSMAIWLVEHGARSITFLSRSAGVSEMSKATQLELERMGCQVTLVAGAAENMDNVQTAINSSVAPIRGVFHLAMVLRDSAMVDMTWEQWDAVTKPKVSGAWNLHLAFAERPLDFFWIASSLVSVIGHPGQGNYAASSSFLEAFCQFRRNLGLPTAVLNISPIRGAGYIAESATARRNMRLQGAYYLGEKNYLDFVELTLLTAKAGAVPCNTGPISCNEPLTAWSNTSQVLMGLRSDLPLEDAMNRCSWRHDRRMGSYHNISGEIHTEGCNSGVLKSLLNQISNDVTILEDEASIQVLACEVGAMVNDLLLRPSHEVDTELTLPEMGLDSLMATELRRWFRQVVGIEMSVLEMMSGGSLTQLAKIINGAPRSPQTRGLVEQANGVVEAKPRAWKTDSGSTERVNEIIEVTLAMNTQKHSTIECAPVELLSKERTSYNNWLNPESLFCVVKEFLFIESYVSGQDNLIDLGGPDVIDTAGVVANEIPDVCSGAKLELIDVYTLHLYA</sequence>
<dbReference type="SUPFAM" id="SSF47336">
    <property type="entry name" value="ACP-like"/>
    <property type="match status" value="1"/>
</dbReference>
<keyword evidence="5" id="KW-0560">Oxidoreductase</keyword>
<keyword evidence="3" id="KW-0808">Transferase</keyword>
<dbReference type="InterPro" id="IPR020806">
    <property type="entry name" value="PKS_PP-bd"/>
</dbReference>
<dbReference type="InterPro" id="IPR006162">
    <property type="entry name" value="Ppantetheine_attach_site"/>
</dbReference>
<dbReference type="Gene3D" id="3.30.420.10">
    <property type="entry name" value="Ribonuclease H-like superfamily/Ribonuclease H"/>
    <property type="match status" value="1"/>
</dbReference>
<dbReference type="Gene3D" id="3.40.50.150">
    <property type="entry name" value="Vaccinia Virus protein VP39"/>
    <property type="match status" value="1"/>
</dbReference>
<dbReference type="Gene3D" id="3.40.50.720">
    <property type="entry name" value="NAD(P)-binding Rossmann-like Domain"/>
    <property type="match status" value="2"/>
</dbReference>
<evidence type="ECO:0000256" key="1">
    <source>
        <dbReference type="ARBA" id="ARBA00022450"/>
    </source>
</evidence>
<keyword evidence="1" id="KW-0596">Phosphopantetheine</keyword>
<evidence type="ECO:0000259" key="10">
    <source>
        <dbReference type="PROSITE" id="PS50994"/>
    </source>
</evidence>
<dbReference type="InterPro" id="IPR013217">
    <property type="entry name" value="Methyltransf_12"/>
</dbReference>
<dbReference type="SUPFAM" id="SSF50129">
    <property type="entry name" value="GroES-like"/>
    <property type="match status" value="1"/>
</dbReference>
<dbReference type="InterPro" id="IPR014043">
    <property type="entry name" value="Acyl_transferase_dom"/>
</dbReference>
<keyword evidence="7" id="KW-0012">Acyltransferase</keyword>
<dbReference type="GO" id="GO:0004315">
    <property type="term" value="F:3-oxoacyl-[acyl-carrier-protein] synthase activity"/>
    <property type="evidence" value="ECO:0007669"/>
    <property type="project" value="InterPro"/>
</dbReference>
<dbReference type="Pfam" id="PF02801">
    <property type="entry name" value="Ketoacyl-synt_C"/>
    <property type="match status" value="1"/>
</dbReference>
<evidence type="ECO:0000259" key="11">
    <source>
        <dbReference type="PROSITE" id="PS52004"/>
    </source>
</evidence>
<dbReference type="GO" id="GO:0003676">
    <property type="term" value="F:nucleic acid binding"/>
    <property type="evidence" value="ECO:0007669"/>
    <property type="project" value="InterPro"/>
</dbReference>
<feature type="domain" description="Integrase catalytic" evidence="10">
    <location>
        <begin position="2339"/>
        <end position="2537"/>
    </location>
</feature>
<dbReference type="PROSITE" id="PS50994">
    <property type="entry name" value="INTEGRASE"/>
    <property type="match status" value="1"/>
</dbReference>
<dbReference type="InterPro" id="IPR009081">
    <property type="entry name" value="PP-bd_ACP"/>
</dbReference>
<dbReference type="InterPro" id="IPR014030">
    <property type="entry name" value="Ketoacyl_synth_N"/>
</dbReference>
<dbReference type="SMART" id="SM00829">
    <property type="entry name" value="PKS_ER"/>
    <property type="match status" value="1"/>
</dbReference>
<name>A0A7D5V387_9HYPO</name>
<dbReference type="SUPFAM" id="SSF52151">
    <property type="entry name" value="FabD/lysophospholipase-like"/>
    <property type="match status" value="1"/>
</dbReference>
<dbReference type="InterPro" id="IPR011032">
    <property type="entry name" value="GroES-like_sf"/>
</dbReference>
<dbReference type="Pfam" id="PF00550">
    <property type="entry name" value="PP-binding"/>
    <property type="match status" value="1"/>
</dbReference>
<dbReference type="InterPro" id="IPR013968">
    <property type="entry name" value="PKS_KR"/>
</dbReference>
<dbReference type="Pfam" id="PF08242">
    <property type="entry name" value="Methyltransf_12"/>
    <property type="match status" value="1"/>
</dbReference>
<protein>
    <submittedName>
        <fullName evidence="13">Highly reducing polyketide synthase gloL</fullName>
    </submittedName>
</protein>
<dbReference type="Pfam" id="PF08240">
    <property type="entry name" value="ADH_N"/>
    <property type="match status" value="1"/>
</dbReference>
<dbReference type="InterPro" id="IPR056501">
    <property type="entry name" value="NAD-bd_HRPKS_sdrA"/>
</dbReference>
<dbReference type="SMART" id="SM00825">
    <property type="entry name" value="PKS_KS"/>
    <property type="match status" value="1"/>
</dbReference>
<dbReference type="SMART" id="SM00822">
    <property type="entry name" value="PKS_KR"/>
    <property type="match status" value="1"/>
</dbReference>
<dbReference type="InterPro" id="IPR049551">
    <property type="entry name" value="PKS_DH_C"/>
</dbReference>
<dbReference type="KEGG" id="mbrn:26246364"/>
<dbReference type="InterPro" id="IPR014031">
    <property type="entry name" value="Ketoacyl_synth_C"/>
</dbReference>
<dbReference type="PROSITE" id="PS00012">
    <property type="entry name" value="PHOSPHOPANTETHEINE"/>
    <property type="match status" value="1"/>
</dbReference>
<dbReference type="GO" id="GO:0015074">
    <property type="term" value="P:DNA integration"/>
    <property type="evidence" value="ECO:0007669"/>
    <property type="project" value="InterPro"/>
</dbReference>
<dbReference type="InterPro" id="IPR042104">
    <property type="entry name" value="PKS_dehydratase_sf"/>
</dbReference>
<feature type="domain" description="PKS/mFAS DH" evidence="12">
    <location>
        <begin position="918"/>
        <end position="1196"/>
    </location>
</feature>
<dbReference type="Pfam" id="PF14765">
    <property type="entry name" value="PS-DH"/>
    <property type="match status" value="1"/>
</dbReference>
<keyword evidence="14" id="KW-1185">Reference proteome</keyword>
<proteinExistence type="predicted"/>
<dbReference type="InterPro" id="IPR057326">
    <property type="entry name" value="KR_dom"/>
</dbReference>
<dbReference type="PROSITE" id="PS52019">
    <property type="entry name" value="PKS_MFAS_DH"/>
    <property type="match status" value="1"/>
</dbReference>
<dbReference type="Pfam" id="PF00109">
    <property type="entry name" value="ketoacyl-synt"/>
    <property type="match status" value="1"/>
</dbReference>
<dbReference type="Proteomes" id="UP000510686">
    <property type="component" value="Chromosome 6"/>
</dbReference>
<dbReference type="SUPFAM" id="SSF53901">
    <property type="entry name" value="Thiolase-like"/>
    <property type="match status" value="1"/>
</dbReference>
<feature type="region of interest" description="N-terminal hotdog fold" evidence="8">
    <location>
        <begin position="918"/>
        <end position="1046"/>
    </location>
</feature>
<dbReference type="GO" id="GO:0016491">
    <property type="term" value="F:oxidoreductase activity"/>
    <property type="evidence" value="ECO:0007669"/>
    <property type="project" value="UniProtKB-KW"/>
</dbReference>
<keyword evidence="2" id="KW-0597">Phosphoprotein</keyword>
<dbReference type="Pfam" id="PF16197">
    <property type="entry name" value="KAsynt_C_assoc"/>
    <property type="match status" value="1"/>
</dbReference>
<dbReference type="OrthoDB" id="329835at2759"/>
<dbReference type="InterPro" id="IPR020841">
    <property type="entry name" value="PKS_Beta-ketoAc_synthase_dom"/>
</dbReference>
<evidence type="ECO:0000256" key="8">
    <source>
        <dbReference type="PROSITE-ProRule" id="PRU01363"/>
    </source>
</evidence>
<accession>A0A7D5V387</accession>
<dbReference type="CDD" id="cd05195">
    <property type="entry name" value="enoyl_red"/>
    <property type="match status" value="1"/>
</dbReference>
<dbReference type="RefSeq" id="XP_065987652.1">
    <property type="nucleotide sequence ID" value="XM_066131464.1"/>
</dbReference>